<dbReference type="AlphaFoldDB" id="A0A5B7J8J3"/>
<evidence type="ECO:0000313" key="1">
    <source>
        <dbReference type="EMBL" id="MPC89777.1"/>
    </source>
</evidence>
<dbReference type="EMBL" id="VSRR010082141">
    <property type="protein sequence ID" value="MPC89777.1"/>
    <property type="molecule type" value="Genomic_DNA"/>
</dbReference>
<sequence length="106" mass="11881">MTCGNWQVTSDTSGVASRTLKNKAAFTPSWYVARGKWHVATGKPRGVPLENEHPETYENFHTEVAWHVACATCDVPRNSGIGFDRYFLMCDLPPRTVMPNFNGTFT</sequence>
<keyword evidence="2" id="KW-1185">Reference proteome</keyword>
<evidence type="ECO:0000313" key="2">
    <source>
        <dbReference type="Proteomes" id="UP000324222"/>
    </source>
</evidence>
<dbReference type="Proteomes" id="UP000324222">
    <property type="component" value="Unassembled WGS sequence"/>
</dbReference>
<name>A0A5B7J8J3_PORTR</name>
<comment type="caution">
    <text evidence="1">The sequence shown here is derived from an EMBL/GenBank/DDBJ whole genome shotgun (WGS) entry which is preliminary data.</text>
</comment>
<gene>
    <name evidence="1" type="ORF">E2C01_084737</name>
</gene>
<protein>
    <submittedName>
        <fullName evidence="1">Uncharacterized protein</fullName>
    </submittedName>
</protein>
<organism evidence="1 2">
    <name type="scientific">Portunus trituberculatus</name>
    <name type="common">Swimming crab</name>
    <name type="synonym">Neptunus trituberculatus</name>
    <dbReference type="NCBI Taxonomy" id="210409"/>
    <lineage>
        <taxon>Eukaryota</taxon>
        <taxon>Metazoa</taxon>
        <taxon>Ecdysozoa</taxon>
        <taxon>Arthropoda</taxon>
        <taxon>Crustacea</taxon>
        <taxon>Multicrustacea</taxon>
        <taxon>Malacostraca</taxon>
        <taxon>Eumalacostraca</taxon>
        <taxon>Eucarida</taxon>
        <taxon>Decapoda</taxon>
        <taxon>Pleocyemata</taxon>
        <taxon>Brachyura</taxon>
        <taxon>Eubrachyura</taxon>
        <taxon>Portunoidea</taxon>
        <taxon>Portunidae</taxon>
        <taxon>Portuninae</taxon>
        <taxon>Portunus</taxon>
    </lineage>
</organism>
<reference evidence="1 2" key="1">
    <citation type="submission" date="2019-05" db="EMBL/GenBank/DDBJ databases">
        <title>Another draft genome of Portunus trituberculatus and its Hox gene families provides insights of decapod evolution.</title>
        <authorList>
            <person name="Jeong J.-H."/>
            <person name="Song I."/>
            <person name="Kim S."/>
            <person name="Choi T."/>
            <person name="Kim D."/>
            <person name="Ryu S."/>
            <person name="Kim W."/>
        </authorList>
    </citation>
    <scope>NUCLEOTIDE SEQUENCE [LARGE SCALE GENOMIC DNA]</scope>
    <source>
        <tissue evidence="1">Muscle</tissue>
    </source>
</reference>
<proteinExistence type="predicted"/>
<accession>A0A5B7J8J3</accession>